<dbReference type="STRING" id="268505.A0A2A9PA03"/>
<dbReference type="EMBL" id="LAZP02000336">
    <property type="protein sequence ID" value="PFH58034.1"/>
    <property type="molecule type" value="Genomic_DNA"/>
</dbReference>
<feature type="compositionally biased region" description="Polar residues" evidence="1">
    <location>
        <begin position="194"/>
        <end position="204"/>
    </location>
</feature>
<evidence type="ECO:0000256" key="1">
    <source>
        <dbReference type="SAM" id="MobiDB-lite"/>
    </source>
</evidence>
<feature type="region of interest" description="Disordered" evidence="1">
    <location>
        <begin position="345"/>
        <end position="364"/>
    </location>
</feature>
<comment type="caution">
    <text evidence="2">The sequence shown here is derived from an EMBL/GenBank/DDBJ whole genome shotgun (WGS) entry which is preliminary data.</text>
</comment>
<feature type="compositionally biased region" description="Polar residues" evidence="1">
    <location>
        <begin position="230"/>
        <end position="243"/>
    </location>
</feature>
<dbReference type="AlphaFoldDB" id="A0A2A9PA03"/>
<sequence>MAEPPGNHALLAKLRLQYQPAIHDQVQRLYANYTPSLYRRFYGDNRHRMTSFTEKIAVDIAMIADTHLSDEQVAAVAEHCNEALSDLENMKTFMIGLAGYLTYRGRKTMRFPFFTPTLRGILQTNLNPFTGGPYTLAAWHMARFGAYLGLAYVAIGPVAVPAAKLLLIARTVEDPRLPDVTPEEAWDKYIASLPQETPRTSRNRPGTIADQASFDTERGISAQARPGWNASRQSQAPVQQDSWGQDPDNTEDASPVSPDTSQDEGYDADNSGSAWDRVRNRSQGQFGQHGRQGGDAWNAASDRADRDSRGTVESLERGGNDSYTYPTSDSDKAEAKTLSQKEFDELLERERRGFDQDTNSGRRK</sequence>
<feature type="region of interest" description="Disordered" evidence="1">
    <location>
        <begin position="188"/>
        <end position="336"/>
    </location>
</feature>
<name>A0A2A9PA03_OPHUN</name>
<keyword evidence="3" id="KW-1185">Reference proteome</keyword>
<dbReference type="OrthoDB" id="4204700at2759"/>
<feature type="compositionally biased region" description="Basic and acidic residues" evidence="1">
    <location>
        <begin position="345"/>
        <end position="355"/>
    </location>
</feature>
<organism evidence="2 3">
    <name type="scientific">Ophiocordyceps unilateralis</name>
    <name type="common">Zombie-ant fungus</name>
    <name type="synonym">Torrubia unilateralis</name>
    <dbReference type="NCBI Taxonomy" id="268505"/>
    <lineage>
        <taxon>Eukaryota</taxon>
        <taxon>Fungi</taxon>
        <taxon>Dikarya</taxon>
        <taxon>Ascomycota</taxon>
        <taxon>Pezizomycotina</taxon>
        <taxon>Sordariomycetes</taxon>
        <taxon>Hypocreomycetidae</taxon>
        <taxon>Hypocreales</taxon>
        <taxon>Ophiocordycipitaceae</taxon>
        <taxon>Ophiocordyceps</taxon>
    </lineage>
</organism>
<dbReference type="Proteomes" id="UP000037136">
    <property type="component" value="Unassembled WGS sequence"/>
</dbReference>
<protein>
    <submittedName>
        <fullName evidence="2">Uncharacterized protein</fullName>
    </submittedName>
</protein>
<reference evidence="2 3" key="2">
    <citation type="journal article" date="2017" name="Sci. Rep.">
        <title>Ant-infecting Ophiocordyceps genomes reveal a high diversity of potential behavioral manipulation genes and a possible major role for enterotoxins.</title>
        <authorList>
            <person name="de Bekker C."/>
            <person name="Ohm R.A."/>
            <person name="Evans H.C."/>
            <person name="Brachmann A."/>
            <person name="Hughes D.P."/>
        </authorList>
    </citation>
    <scope>NUCLEOTIDE SEQUENCE [LARGE SCALE GENOMIC DNA]</scope>
    <source>
        <strain evidence="2 3">SC16a</strain>
    </source>
</reference>
<evidence type="ECO:0000313" key="3">
    <source>
        <dbReference type="Proteomes" id="UP000037136"/>
    </source>
</evidence>
<proteinExistence type="predicted"/>
<evidence type="ECO:0000313" key="2">
    <source>
        <dbReference type="EMBL" id="PFH58034.1"/>
    </source>
</evidence>
<feature type="compositionally biased region" description="Basic and acidic residues" evidence="1">
    <location>
        <begin position="302"/>
        <end position="319"/>
    </location>
</feature>
<gene>
    <name evidence="2" type="ORF">XA68_14237</name>
</gene>
<reference evidence="2 3" key="1">
    <citation type="journal article" date="2015" name="BMC Genomics">
        <title>Gene expression during zombie ant biting behavior reflects the complexity underlying fungal parasitic behavioral manipulation.</title>
        <authorList>
            <person name="de Bekker C."/>
            <person name="Ohm R.A."/>
            <person name="Loreto R.G."/>
            <person name="Sebastian A."/>
            <person name="Albert I."/>
            <person name="Merrow M."/>
            <person name="Brachmann A."/>
            <person name="Hughes D.P."/>
        </authorList>
    </citation>
    <scope>NUCLEOTIDE SEQUENCE [LARGE SCALE GENOMIC DNA]</scope>
    <source>
        <strain evidence="2 3">SC16a</strain>
    </source>
</reference>
<accession>A0A2A9PA03</accession>